<dbReference type="PANTHER" id="PTHR47637:SF1">
    <property type="entry name" value="CHAPERONE SURA"/>
    <property type="match status" value="1"/>
</dbReference>
<keyword evidence="5" id="KW-0413">Isomerase</keyword>
<dbReference type="EMBL" id="JADGMQ010000003">
    <property type="protein sequence ID" value="MBI1620271.1"/>
    <property type="molecule type" value="Genomic_DNA"/>
</dbReference>
<keyword evidence="6" id="KW-1185">Reference proteome</keyword>
<evidence type="ECO:0000313" key="6">
    <source>
        <dbReference type="Proteomes" id="UP000601789"/>
    </source>
</evidence>
<dbReference type="Gene3D" id="1.10.4030.10">
    <property type="entry name" value="Porin chaperone SurA, peptide-binding domain"/>
    <property type="match status" value="1"/>
</dbReference>
<feature type="domain" description="SurA N-terminal" evidence="4">
    <location>
        <begin position="39"/>
        <end position="141"/>
    </location>
</feature>
<organism evidence="5 6">
    <name type="scientific">Aquamicrobium zhengzhouense</name>
    <dbReference type="NCBI Taxonomy" id="2781738"/>
    <lineage>
        <taxon>Bacteria</taxon>
        <taxon>Pseudomonadati</taxon>
        <taxon>Pseudomonadota</taxon>
        <taxon>Alphaproteobacteria</taxon>
        <taxon>Hyphomicrobiales</taxon>
        <taxon>Phyllobacteriaceae</taxon>
        <taxon>Aquamicrobium</taxon>
    </lineage>
</organism>
<proteinExistence type="predicted"/>
<dbReference type="InterPro" id="IPR015391">
    <property type="entry name" value="SurA_N"/>
</dbReference>
<name>A0ABS0SAI2_9HYPH</name>
<evidence type="ECO:0000256" key="2">
    <source>
        <dbReference type="ARBA" id="ARBA00023110"/>
    </source>
</evidence>
<keyword evidence="1 3" id="KW-0732">Signal</keyword>
<protein>
    <submittedName>
        <fullName evidence="5">Peptidylprolyl isomerase</fullName>
    </submittedName>
</protein>
<evidence type="ECO:0000313" key="5">
    <source>
        <dbReference type="EMBL" id="MBI1620271.1"/>
    </source>
</evidence>
<accession>A0ABS0SAI2</accession>
<dbReference type="SUPFAM" id="SSF109998">
    <property type="entry name" value="Triger factor/SurA peptide-binding domain-like"/>
    <property type="match status" value="1"/>
</dbReference>
<reference evidence="5 6" key="1">
    <citation type="submission" date="2020-10" db="EMBL/GenBank/DDBJ databases">
        <title>Aquamicrobium zhengzhouensis sp. nov., a exopolysaccharide producing bacterium isolated from farmland soil.</title>
        <authorList>
            <person name="Wang X."/>
        </authorList>
    </citation>
    <scope>NUCLEOTIDE SEQUENCE [LARGE SCALE GENOMIC DNA]</scope>
    <source>
        <strain evidence="6">cd-1</strain>
    </source>
</reference>
<feature type="signal peptide" evidence="3">
    <location>
        <begin position="1"/>
        <end position="29"/>
    </location>
</feature>
<keyword evidence="2" id="KW-0697">Rotamase</keyword>
<feature type="chain" id="PRO_5047289205" evidence="3">
    <location>
        <begin position="30"/>
        <end position="309"/>
    </location>
</feature>
<evidence type="ECO:0000256" key="3">
    <source>
        <dbReference type="SAM" id="SignalP"/>
    </source>
</evidence>
<dbReference type="PANTHER" id="PTHR47637">
    <property type="entry name" value="CHAPERONE SURA"/>
    <property type="match status" value="1"/>
</dbReference>
<dbReference type="InterPro" id="IPR050280">
    <property type="entry name" value="OMP_Chaperone_SurA"/>
</dbReference>
<comment type="caution">
    <text evidence="5">The sequence shown here is derived from an EMBL/GenBank/DDBJ whole genome shotgun (WGS) entry which is preliminary data.</text>
</comment>
<dbReference type="Pfam" id="PF09312">
    <property type="entry name" value="SurA_N"/>
    <property type="match status" value="1"/>
</dbReference>
<sequence length="309" mass="34514">MRTLRSVVRTSTLILALATAGVAAPLATAAAQTSEIRYIVNNQPVTSYDIQRRAAFLRLQNRRGNLQQMAAEEMIDQAVRMAEAKRLRINISDEMVASAYERFSRSNNMSASQMDQVLNQAGVTRTHFRDFIRAQMSWSQVMAQRSQAGRVSEQDAVQRMLQQGGSKPSATEYMLQQVIFVVPAKERGKIGARKREAEAMRQRFQNCGSTREFAKGLLDVTVRDLGRVLAPQLPPEWADQIKATNPGGTTRIRETERGVEFIGVCSAREVSDDSVAQMVFQSEQGGTDQDDMSKKLTAELRAKAQIVRR</sequence>
<gene>
    <name evidence="5" type="ORF">IOD40_06285</name>
</gene>
<evidence type="ECO:0000256" key="1">
    <source>
        <dbReference type="ARBA" id="ARBA00022729"/>
    </source>
</evidence>
<dbReference type="Proteomes" id="UP000601789">
    <property type="component" value="Unassembled WGS sequence"/>
</dbReference>
<dbReference type="RefSeq" id="WP_198475475.1">
    <property type="nucleotide sequence ID" value="NZ_JADGMQ010000003.1"/>
</dbReference>
<dbReference type="GO" id="GO:0016853">
    <property type="term" value="F:isomerase activity"/>
    <property type="evidence" value="ECO:0007669"/>
    <property type="project" value="UniProtKB-KW"/>
</dbReference>
<evidence type="ECO:0000259" key="4">
    <source>
        <dbReference type="Pfam" id="PF09312"/>
    </source>
</evidence>
<dbReference type="InterPro" id="IPR027304">
    <property type="entry name" value="Trigger_fact/SurA_dom_sf"/>
</dbReference>